<sequence>MGSGISLLFLALGTIGGVGFLALAARKQVANLKGDPERSNLIKDHGGEPRQNMPGTEH</sequence>
<gene>
    <name evidence="2" type="ORF">SAMN05216360_1165</name>
</gene>
<dbReference type="Proteomes" id="UP000198704">
    <property type="component" value="Unassembled WGS sequence"/>
</dbReference>
<organism evidence="2 3">
    <name type="scientific">Methylobacterium phyllostachyos</name>
    <dbReference type="NCBI Taxonomy" id="582672"/>
    <lineage>
        <taxon>Bacteria</taxon>
        <taxon>Pseudomonadati</taxon>
        <taxon>Pseudomonadota</taxon>
        <taxon>Alphaproteobacteria</taxon>
        <taxon>Hyphomicrobiales</taxon>
        <taxon>Methylobacteriaceae</taxon>
        <taxon>Methylobacterium</taxon>
    </lineage>
</organism>
<dbReference type="RefSeq" id="WP_167627763.1">
    <property type="nucleotide sequence ID" value="NZ_FNHS01000016.1"/>
</dbReference>
<keyword evidence="3" id="KW-1185">Reference proteome</keyword>
<reference evidence="3" key="1">
    <citation type="submission" date="2016-10" db="EMBL/GenBank/DDBJ databases">
        <authorList>
            <person name="Varghese N."/>
            <person name="Submissions S."/>
        </authorList>
    </citation>
    <scope>NUCLEOTIDE SEQUENCE [LARGE SCALE GENOMIC DNA]</scope>
    <source>
        <strain evidence="3">BL47</strain>
    </source>
</reference>
<evidence type="ECO:0000313" key="2">
    <source>
        <dbReference type="EMBL" id="SDO18081.1"/>
    </source>
</evidence>
<name>A0A1H0HGV9_9HYPH</name>
<feature type="region of interest" description="Disordered" evidence="1">
    <location>
        <begin position="34"/>
        <end position="58"/>
    </location>
</feature>
<proteinExistence type="predicted"/>
<evidence type="ECO:0000256" key="1">
    <source>
        <dbReference type="SAM" id="MobiDB-lite"/>
    </source>
</evidence>
<feature type="compositionally biased region" description="Basic and acidic residues" evidence="1">
    <location>
        <begin position="34"/>
        <end position="48"/>
    </location>
</feature>
<dbReference type="AlphaFoldDB" id="A0A1H0HGV9"/>
<protein>
    <submittedName>
        <fullName evidence="2">Uncharacterized protein</fullName>
    </submittedName>
</protein>
<accession>A0A1H0HGV9</accession>
<dbReference type="EMBL" id="FNHS01000016">
    <property type="protein sequence ID" value="SDO18081.1"/>
    <property type="molecule type" value="Genomic_DNA"/>
</dbReference>
<evidence type="ECO:0000313" key="3">
    <source>
        <dbReference type="Proteomes" id="UP000198704"/>
    </source>
</evidence>